<dbReference type="RefSeq" id="WP_134435255.1">
    <property type="nucleotide sequence ID" value="NZ_SOML01000001.1"/>
</dbReference>
<dbReference type="PROSITE" id="PS51257">
    <property type="entry name" value="PROKAR_LIPOPROTEIN"/>
    <property type="match status" value="1"/>
</dbReference>
<accession>A0A4Y8L8U7</accession>
<comment type="caution">
    <text evidence="1">The sequence shown here is derived from an EMBL/GenBank/DDBJ whole genome shotgun (WGS) entry which is preliminary data.</text>
</comment>
<protein>
    <submittedName>
        <fullName evidence="1">Uncharacterized protein</fullName>
    </submittedName>
</protein>
<reference evidence="1 2" key="1">
    <citation type="submission" date="2019-03" db="EMBL/GenBank/DDBJ databases">
        <title>San Antonio Military Medical Center submission to MRSN (WRAIR), pending publication.</title>
        <authorList>
            <person name="Blyth D.M."/>
            <person name="Mccarthy S.L."/>
            <person name="Schall S.E."/>
            <person name="Stam J.A."/>
            <person name="Ong A.C."/>
            <person name="Mcgann P.T."/>
        </authorList>
    </citation>
    <scope>NUCLEOTIDE SEQUENCE [LARGE SCALE GENOMIC DNA]</scope>
    <source>
        <strain evidence="1 2">MRSN571793</strain>
    </source>
</reference>
<dbReference type="STRING" id="1121485.GCA_000426485_01033"/>
<dbReference type="EMBL" id="SOML01000001">
    <property type="protein sequence ID" value="TFD98757.1"/>
    <property type="molecule type" value="Genomic_DNA"/>
</dbReference>
<dbReference type="AlphaFoldDB" id="A0A4Y8L8U7"/>
<dbReference type="OrthoDB" id="1032668at2"/>
<proteinExistence type="predicted"/>
<evidence type="ECO:0000313" key="2">
    <source>
        <dbReference type="Proteomes" id="UP000297861"/>
    </source>
</evidence>
<sequence>MKNLLLFITVFIFFSCAKDDYNGNDSTTPIDLRFAAEQQTTPAEKGADLYAVQVYISVAGSDDYVAYAYGLFDNNSDIKLVLPDDARYKIESTIVVDGKQLVSHDSLSYYEPFVANDHTPVELSNKFTISSTRYFTDLSGSKSRVVSQTKDSTYNHIYMIPALDRYYGELADFDPELSPKAEVNMDRVVFGMNLSIKNTTKSTISLKIDGTPDSLVVEGGSNRALDRLYTLPDFKKAGELLDPLKITIQHNNGGVLVEGQGEYFVKKQAREIITLTVSKADKTKASYNYDIERIAGFY</sequence>
<name>A0A4Y8L8U7_9BACT</name>
<keyword evidence="2" id="KW-1185">Reference proteome</keyword>
<gene>
    <name evidence="1" type="ORF">E2605_01330</name>
</gene>
<organism evidence="1 2">
    <name type="scientific">Dysgonomonas capnocytophagoides</name>
    <dbReference type="NCBI Taxonomy" id="45254"/>
    <lineage>
        <taxon>Bacteria</taxon>
        <taxon>Pseudomonadati</taxon>
        <taxon>Bacteroidota</taxon>
        <taxon>Bacteroidia</taxon>
        <taxon>Bacteroidales</taxon>
        <taxon>Dysgonomonadaceae</taxon>
        <taxon>Dysgonomonas</taxon>
    </lineage>
</organism>
<evidence type="ECO:0000313" key="1">
    <source>
        <dbReference type="EMBL" id="TFD98757.1"/>
    </source>
</evidence>
<dbReference type="Proteomes" id="UP000297861">
    <property type="component" value="Unassembled WGS sequence"/>
</dbReference>